<dbReference type="PANTHER" id="PTHR30373:SF2">
    <property type="entry name" value="UPF0603 PROTEIN YGCG"/>
    <property type="match status" value="1"/>
</dbReference>
<evidence type="ECO:0000313" key="4">
    <source>
        <dbReference type="EMBL" id="EER60117.1"/>
    </source>
</evidence>
<dbReference type="Pfam" id="PF04536">
    <property type="entry name" value="TPM_phosphatase"/>
    <property type="match status" value="1"/>
</dbReference>
<keyword evidence="2" id="KW-0812">Transmembrane</keyword>
<keyword evidence="2" id="KW-1133">Transmembrane helix</keyword>
<accession>C5T5Y9</accession>
<feature type="domain" description="TPM" evidence="3">
    <location>
        <begin position="39"/>
        <end position="161"/>
    </location>
</feature>
<feature type="transmembrane region" description="Helical" evidence="2">
    <location>
        <begin position="220"/>
        <end position="248"/>
    </location>
</feature>
<gene>
    <name evidence="4" type="ORF">AcdelDRAFT_2319</name>
</gene>
<dbReference type="AlphaFoldDB" id="C5T5Y9"/>
<dbReference type="PATRIC" id="fig|573060.9.peg.2788"/>
<name>C5T5Y9_ACIDE</name>
<comment type="caution">
    <text evidence="4">The sequence shown here is derived from an EMBL/GenBank/DDBJ whole genome shotgun (WGS) entry which is preliminary data.</text>
</comment>
<reference evidence="4 5" key="1">
    <citation type="submission" date="2009-05" db="EMBL/GenBank/DDBJ databases">
        <title>The draft genome of Acidovorax delafieldii 2AN.</title>
        <authorList>
            <consortium name="US DOE Joint Genome Institute (JGI-PGF)"/>
            <person name="Lucas S."/>
            <person name="Copeland A."/>
            <person name="Lapidus A."/>
            <person name="Glavina del Rio T."/>
            <person name="Tice H."/>
            <person name="Bruce D."/>
            <person name="Goodwin L."/>
            <person name="Pitluck S."/>
            <person name="Larimer F."/>
            <person name="Land M.L."/>
            <person name="Hauser L."/>
            <person name="Shelobolina E.S."/>
            <person name="Picardal F."/>
            <person name="Roden E."/>
            <person name="Emerson D."/>
        </authorList>
    </citation>
    <scope>NUCLEOTIDE SEQUENCE [LARGE SCALE GENOMIC DNA]</scope>
    <source>
        <strain evidence="4 5">2AN</strain>
    </source>
</reference>
<organism evidence="4 5">
    <name type="scientific">Acidovorax delafieldii 2AN</name>
    <dbReference type="NCBI Taxonomy" id="573060"/>
    <lineage>
        <taxon>Bacteria</taxon>
        <taxon>Pseudomonadati</taxon>
        <taxon>Pseudomonadota</taxon>
        <taxon>Betaproteobacteria</taxon>
        <taxon>Burkholderiales</taxon>
        <taxon>Comamonadaceae</taxon>
        <taxon>Acidovorax</taxon>
    </lineage>
</organism>
<dbReference type="RefSeq" id="WP_005796722.1">
    <property type="nucleotide sequence ID" value="NZ_ACQT01000074.1"/>
</dbReference>
<evidence type="ECO:0000313" key="5">
    <source>
        <dbReference type="Proteomes" id="UP000003856"/>
    </source>
</evidence>
<keyword evidence="5" id="KW-1185">Reference proteome</keyword>
<feature type="region of interest" description="Disordered" evidence="1">
    <location>
        <begin position="262"/>
        <end position="282"/>
    </location>
</feature>
<dbReference type="Proteomes" id="UP000003856">
    <property type="component" value="Unassembled WGS sequence"/>
</dbReference>
<feature type="transmembrane region" description="Helical" evidence="2">
    <location>
        <begin position="189"/>
        <end position="208"/>
    </location>
</feature>
<dbReference type="Gene3D" id="3.10.310.50">
    <property type="match status" value="1"/>
</dbReference>
<evidence type="ECO:0000256" key="2">
    <source>
        <dbReference type="SAM" id="Phobius"/>
    </source>
</evidence>
<protein>
    <recommendedName>
        <fullName evidence="3">TPM domain-containing protein</fullName>
    </recommendedName>
</protein>
<dbReference type="InterPro" id="IPR007621">
    <property type="entry name" value="TPM_dom"/>
</dbReference>
<proteinExistence type="predicted"/>
<evidence type="ECO:0000259" key="3">
    <source>
        <dbReference type="Pfam" id="PF04536"/>
    </source>
</evidence>
<sequence length="303" mass="30016">MPVALIRIALAVIFFVAFGGSDTRAETVQPIPALTAHLIDETGTLSPAQRQALEQQLAAIEQSKGSQVVVLMVPTTAPEDIPSYANRVGNAWKIGRHAVGDGVLLVVAKNDRKIRIEVAKALEGAIPDLAAARIIDSAMKPRLREGDYAGGLQAAVGQIGALIAGEPLPAPQTGAAPSNGSNRFDWGELAIFLFLGVMLGGPLVRALFGNTLGSVLTGGLAAAVAYLVTTSVVLAGLAGLAALAYTLLSSVSRVTSGSGHGGGFGGGGGGSSGGGGWSSGSSGGGFSSGGGGDFGGGGASGDW</sequence>
<dbReference type="OrthoDB" id="9810918at2"/>
<dbReference type="EMBL" id="ACQT01000074">
    <property type="protein sequence ID" value="EER60117.1"/>
    <property type="molecule type" value="Genomic_DNA"/>
</dbReference>
<evidence type="ECO:0000256" key="1">
    <source>
        <dbReference type="SAM" id="MobiDB-lite"/>
    </source>
</evidence>
<dbReference type="PANTHER" id="PTHR30373">
    <property type="entry name" value="UPF0603 PROTEIN YGCG"/>
    <property type="match status" value="1"/>
</dbReference>
<keyword evidence="2" id="KW-0472">Membrane</keyword>